<evidence type="ECO:0000313" key="2">
    <source>
        <dbReference type="Proteomes" id="UP000248840"/>
    </source>
</evidence>
<evidence type="ECO:0000313" key="1">
    <source>
        <dbReference type="EMBL" id="RAR73822.1"/>
    </source>
</evidence>
<proteinExistence type="predicted"/>
<reference evidence="1 2" key="1">
    <citation type="submission" date="2018-06" db="EMBL/GenBank/DDBJ databases">
        <title>Genomic Encyclopedia of Archaeal and Bacterial Type Strains, Phase II (KMG-II): from individual species to whole genera.</title>
        <authorList>
            <person name="Goeker M."/>
        </authorList>
    </citation>
    <scope>NUCLEOTIDE SEQUENCE [LARGE SCALE GENOMIC DNA]</scope>
    <source>
        <strain evidence="1 2">DSM 25663</strain>
    </source>
</reference>
<protein>
    <submittedName>
        <fullName evidence="1">Uncharacterized protein</fullName>
    </submittedName>
</protein>
<dbReference type="AlphaFoldDB" id="A0A328YNV0"/>
<dbReference type="EMBL" id="QLSZ01000003">
    <property type="protein sequence ID" value="RAR73822.1"/>
    <property type="molecule type" value="Genomic_DNA"/>
</dbReference>
<organism evidence="1 2">
    <name type="scientific">Flavobacterium aciduliphilum</name>
    <dbReference type="NCBI Taxonomy" id="1101402"/>
    <lineage>
        <taxon>Bacteria</taxon>
        <taxon>Pseudomonadati</taxon>
        <taxon>Bacteroidota</taxon>
        <taxon>Flavobacteriia</taxon>
        <taxon>Flavobacteriales</taxon>
        <taxon>Flavobacteriaceae</taxon>
        <taxon>Flavobacterium</taxon>
    </lineage>
</organism>
<accession>A0A328YNV0</accession>
<keyword evidence="2" id="KW-1185">Reference proteome</keyword>
<dbReference type="Proteomes" id="UP000248840">
    <property type="component" value="Unassembled WGS sequence"/>
</dbReference>
<gene>
    <name evidence="1" type="ORF">CLV55_103141</name>
</gene>
<sequence length="38" mass="4583">MKTIQITLQERWAASRATIFKNKKKYSRKTKYKKSHLA</sequence>
<comment type="caution">
    <text evidence="1">The sequence shown here is derived from an EMBL/GenBank/DDBJ whole genome shotgun (WGS) entry which is preliminary data.</text>
</comment>
<name>A0A328YNV0_9FLAO</name>